<feature type="domain" description="UspA" evidence="1">
    <location>
        <begin position="19"/>
        <end position="178"/>
    </location>
</feature>
<evidence type="ECO:0000313" key="2">
    <source>
        <dbReference type="EMBL" id="GAX74442.1"/>
    </source>
</evidence>
<evidence type="ECO:0000313" key="3">
    <source>
        <dbReference type="Proteomes" id="UP000232323"/>
    </source>
</evidence>
<gene>
    <name evidence="2" type="ORF">CEUSTIGMA_g1891.t1</name>
</gene>
<organism evidence="2 3">
    <name type="scientific">Chlamydomonas eustigma</name>
    <dbReference type="NCBI Taxonomy" id="1157962"/>
    <lineage>
        <taxon>Eukaryota</taxon>
        <taxon>Viridiplantae</taxon>
        <taxon>Chlorophyta</taxon>
        <taxon>core chlorophytes</taxon>
        <taxon>Chlorophyceae</taxon>
        <taxon>CS clade</taxon>
        <taxon>Chlamydomonadales</taxon>
        <taxon>Chlamydomonadaceae</taxon>
        <taxon>Chlamydomonas</taxon>
    </lineage>
</organism>
<dbReference type="Pfam" id="PF00582">
    <property type="entry name" value="Usp"/>
    <property type="match status" value="1"/>
</dbReference>
<dbReference type="Gene3D" id="3.40.50.620">
    <property type="entry name" value="HUPs"/>
    <property type="match status" value="1"/>
</dbReference>
<comment type="caution">
    <text evidence="2">The sequence shown here is derived from an EMBL/GenBank/DDBJ whole genome shotgun (WGS) entry which is preliminary data.</text>
</comment>
<protein>
    <recommendedName>
        <fullName evidence="1">UspA domain-containing protein</fullName>
    </recommendedName>
</protein>
<dbReference type="STRING" id="1157962.A0A250WUY3"/>
<dbReference type="EMBL" id="BEGY01000007">
    <property type="protein sequence ID" value="GAX74442.1"/>
    <property type="molecule type" value="Genomic_DNA"/>
</dbReference>
<accession>A0A250WUY3</accession>
<dbReference type="InterPro" id="IPR006016">
    <property type="entry name" value="UspA"/>
</dbReference>
<dbReference type="OrthoDB" id="843225at2759"/>
<sequence length="396" mass="41275">MTTTSITSTTSDSLLQVPKTVMVAVDGSPLADHALSWCLVNVLQPQDHLHLVTVARSPSVPVLDEPAAVAAMELQHYSNEVKASIVEAQAVVRKAMEMSERHGVLHSKLVWTVLNPQYGNSNIGEAMCGYVNEKDVDLVVIGSRGFGAWKKLWLDIVDLGSVSDYVAKHVDCPVVVVKCESSDVSPHFHPPAATNAVINSSSSAECGITGAGVHAAEEGEEQLLSLIESGSLLPRVDEEQLPMVRPDLSPAAAAATASIPPATTATPLIAEPAPTVPPVVATASVLPDPLSIHEMDGNSRPAAAAAKDLKNCTPATPASHNCEAGVAMRANEMVGNSRPATAAKNCTPATPASHKFEADVAMRAANEMGALRVSEPPDPVIAPDTTAVVQGDVAEM</sequence>
<dbReference type="Proteomes" id="UP000232323">
    <property type="component" value="Unassembled WGS sequence"/>
</dbReference>
<dbReference type="PRINTS" id="PR01438">
    <property type="entry name" value="UNVRSLSTRESS"/>
</dbReference>
<dbReference type="InterPro" id="IPR006015">
    <property type="entry name" value="Universal_stress_UspA"/>
</dbReference>
<proteinExistence type="predicted"/>
<reference evidence="2 3" key="1">
    <citation type="submission" date="2017-08" db="EMBL/GenBank/DDBJ databases">
        <title>Acidophilic green algal genome provides insights into adaptation to an acidic environment.</title>
        <authorList>
            <person name="Hirooka S."/>
            <person name="Hirose Y."/>
            <person name="Kanesaki Y."/>
            <person name="Higuchi S."/>
            <person name="Fujiwara T."/>
            <person name="Onuma R."/>
            <person name="Era A."/>
            <person name="Ohbayashi R."/>
            <person name="Uzuka A."/>
            <person name="Nozaki H."/>
            <person name="Yoshikawa H."/>
            <person name="Miyagishima S.Y."/>
        </authorList>
    </citation>
    <scope>NUCLEOTIDE SEQUENCE [LARGE SCALE GENOMIC DNA]</scope>
    <source>
        <strain evidence="2 3">NIES-2499</strain>
    </source>
</reference>
<dbReference type="SUPFAM" id="SSF52402">
    <property type="entry name" value="Adenine nucleotide alpha hydrolases-like"/>
    <property type="match status" value="1"/>
</dbReference>
<name>A0A250WUY3_9CHLO</name>
<keyword evidence="3" id="KW-1185">Reference proteome</keyword>
<dbReference type="PANTHER" id="PTHR31964:SF113">
    <property type="entry name" value="USPA DOMAIN-CONTAINING PROTEIN"/>
    <property type="match status" value="1"/>
</dbReference>
<dbReference type="AlphaFoldDB" id="A0A250WUY3"/>
<dbReference type="CDD" id="cd23659">
    <property type="entry name" value="USP_At3g01520-like"/>
    <property type="match status" value="1"/>
</dbReference>
<evidence type="ECO:0000259" key="1">
    <source>
        <dbReference type="Pfam" id="PF00582"/>
    </source>
</evidence>
<dbReference type="PANTHER" id="PTHR31964">
    <property type="entry name" value="ADENINE NUCLEOTIDE ALPHA HYDROLASES-LIKE SUPERFAMILY PROTEIN"/>
    <property type="match status" value="1"/>
</dbReference>
<dbReference type="InterPro" id="IPR014729">
    <property type="entry name" value="Rossmann-like_a/b/a_fold"/>
</dbReference>